<accession>A0A6S6VTC5</accession>
<reference evidence="1" key="1">
    <citation type="submission" date="2021-02" db="EMBL/GenBank/DDBJ databases">
        <authorList>
            <person name="Syme A R."/>
            <person name="Syme A R."/>
            <person name="Moolhuijzen P."/>
        </authorList>
    </citation>
    <scope>NUCLEOTIDE SEQUENCE</scope>
    <source>
        <strain evidence="1">W1-1</strain>
    </source>
</reference>
<dbReference type="Proteomes" id="UP000472372">
    <property type="component" value="Chromosome 3"/>
</dbReference>
<protein>
    <submittedName>
        <fullName evidence="1">Integral membrane protein</fullName>
    </submittedName>
</protein>
<dbReference type="AlphaFoldDB" id="A0A6S6VTC5"/>
<organism evidence="1 2">
    <name type="scientific">Pyrenophora teres f. teres</name>
    <dbReference type="NCBI Taxonomy" id="97479"/>
    <lineage>
        <taxon>Eukaryota</taxon>
        <taxon>Fungi</taxon>
        <taxon>Dikarya</taxon>
        <taxon>Ascomycota</taxon>
        <taxon>Pezizomycotina</taxon>
        <taxon>Dothideomycetes</taxon>
        <taxon>Pleosporomycetidae</taxon>
        <taxon>Pleosporales</taxon>
        <taxon>Pleosporineae</taxon>
        <taxon>Pleosporaceae</taxon>
        <taxon>Pyrenophora</taxon>
    </lineage>
</organism>
<name>A0A6S6VTC5_9PLEO</name>
<sequence>MFFTPAMRSIVLQTAAICTISMLYTEHMDGVFSAVVRDEGYKNMTSSFNATLSPYLAPGTQNTALTLDAGNARTQSNVATFPLIDEPFYTQRFPREVFITFMLCILEYWWLMGLGRILPARPRPSSTLPYASSGKEGVVVEDNEGREEDVVKKWIETGRVRRPSLNLCNTFLKWVLDMTVGVALSYSIAHVLRYVIRMKSIRGVGDDILDRIGLGFFTIFLCFTPLIRLAAFVLVPAHKQMVFSEGVQLVATVFSCTVVRMFVGWTVKTEGVQMAMRNTVEENSRRAKWGYDEL</sequence>
<gene>
    <name evidence="1" type="ORF">PTTW11_03462</name>
</gene>
<proteinExistence type="predicted"/>
<dbReference type="EMBL" id="HG992979">
    <property type="protein sequence ID" value="CAE7022641.1"/>
    <property type="molecule type" value="Genomic_DNA"/>
</dbReference>
<evidence type="ECO:0000313" key="1">
    <source>
        <dbReference type="EMBL" id="CAE7022641.1"/>
    </source>
</evidence>
<evidence type="ECO:0000313" key="2">
    <source>
        <dbReference type="Proteomes" id="UP000472372"/>
    </source>
</evidence>